<sequence>MKSEHGKRKAAPGKKAGIIASIIILALLVALGAGGYGLIDYFRDRVAPGVSLGSTPVTGQDKTQVKKTIRAVASSTKVTIKSNGKSTTASLQDLHVTVDVDKTADSLLQAKQGNPITRLNPQEKSQVGLIAKTDEVSLQSDLNKYFLGTEREVQLPTVSYSSEEGKFVVNAGKNGQSVDLSSVKPAITAALKNKAGGTVSVVAAIKTDVPVISDQTAHGAADQANKNLIRKITITNGAHKSFTLPSSIIAQWTTFTSDVHKKTMSVGYKTGQLSDYLAKQLPSKLNEDKVDEQIVVNPHGTVMGVKVHGVNGLAVKDTKTTAAQVFASLEAGEDAQLTASMATVKYGTKQTLVRYDIPNGDPWMLVDLSAQKAFAYKGTTKVKTFNVSTGRKDRATDDGVWYVHTKYKVQTMRGPGYVSPNVKWVTYFCGGEGFHTALWNLEGIAMGRPSSHGCVNMTEADAKWVYDFLPIGGMVKVIGATPDSAVRKS</sequence>
<feature type="domain" description="L,D-TPase catalytic" evidence="8">
    <location>
        <begin position="362"/>
        <end position="478"/>
    </location>
</feature>
<evidence type="ECO:0000256" key="5">
    <source>
        <dbReference type="ARBA" id="ARBA00023316"/>
    </source>
</evidence>
<dbReference type="GO" id="GO:0008360">
    <property type="term" value="P:regulation of cell shape"/>
    <property type="evidence" value="ECO:0007669"/>
    <property type="project" value="UniProtKB-UniRule"/>
</dbReference>
<keyword evidence="2" id="KW-0808">Transferase</keyword>
<dbReference type="HOGENOM" id="CLU_029999_0_0_11"/>
<evidence type="ECO:0000313" key="10">
    <source>
        <dbReference type="Proteomes" id="UP000004946"/>
    </source>
</evidence>
<feature type="active site" description="Proton donor/acceptor" evidence="6">
    <location>
        <position position="435"/>
    </location>
</feature>
<feature type="active site" description="Nucleophile" evidence="6">
    <location>
        <position position="454"/>
    </location>
</feature>
<organism evidence="9 10">
    <name type="scientific">Parascardovia denticolens DSM 10105 = JCM 12538</name>
    <dbReference type="NCBI Taxonomy" id="864564"/>
    <lineage>
        <taxon>Bacteria</taxon>
        <taxon>Bacillati</taxon>
        <taxon>Actinomycetota</taxon>
        <taxon>Actinomycetes</taxon>
        <taxon>Bifidobacteriales</taxon>
        <taxon>Bifidobacteriaceae</taxon>
        <taxon>Parascardovia</taxon>
    </lineage>
</organism>
<dbReference type="PANTHER" id="PTHR30582">
    <property type="entry name" value="L,D-TRANSPEPTIDASE"/>
    <property type="match status" value="1"/>
</dbReference>
<evidence type="ECO:0000313" key="9">
    <source>
        <dbReference type="EMBL" id="EFT83693.1"/>
    </source>
</evidence>
<dbReference type="AlphaFoldDB" id="E6K1L2"/>
<dbReference type="PANTHER" id="PTHR30582:SF2">
    <property type="entry name" value="L,D-TRANSPEPTIDASE YCIB-RELATED"/>
    <property type="match status" value="1"/>
</dbReference>
<feature type="transmembrane region" description="Helical" evidence="7">
    <location>
        <begin position="16"/>
        <end position="39"/>
    </location>
</feature>
<keyword evidence="3 6" id="KW-0133">Cell shape</keyword>
<comment type="caution">
    <text evidence="9">The sequence shown here is derived from an EMBL/GenBank/DDBJ whole genome shotgun (WGS) entry which is preliminary data.</text>
</comment>
<keyword evidence="5 6" id="KW-0961">Cell wall biogenesis/degradation</keyword>
<keyword evidence="7" id="KW-0812">Transmembrane</keyword>
<dbReference type="InterPro" id="IPR038063">
    <property type="entry name" value="Transpep_catalytic_dom"/>
</dbReference>
<keyword evidence="4 6" id="KW-0573">Peptidoglycan synthesis</keyword>
<dbReference type="GO" id="GO:0018104">
    <property type="term" value="P:peptidoglycan-protein cross-linking"/>
    <property type="evidence" value="ECO:0007669"/>
    <property type="project" value="TreeGrafter"/>
</dbReference>
<evidence type="ECO:0000256" key="7">
    <source>
        <dbReference type="SAM" id="Phobius"/>
    </source>
</evidence>
<name>E6K1L2_PARDN</name>
<dbReference type="CDD" id="cd16913">
    <property type="entry name" value="YkuD_like"/>
    <property type="match status" value="1"/>
</dbReference>
<dbReference type="GO" id="GO:0071972">
    <property type="term" value="F:peptidoglycan L,D-transpeptidase activity"/>
    <property type="evidence" value="ECO:0007669"/>
    <property type="project" value="TreeGrafter"/>
</dbReference>
<reference evidence="9 10" key="1">
    <citation type="submission" date="2010-12" db="EMBL/GenBank/DDBJ databases">
        <authorList>
            <person name="Muzny D."/>
            <person name="Qin X."/>
            <person name="Buhay C."/>
            <person name="Dugan-Rocha S."/>
            <person name="Ding Y."/>
            <person name="Chen G."/>
            <person name="Hawes A."/>
            <person name="Holder M."/>
            <person name="Jhangiani S."/>
            <person name="Johnson A."/>
            <person name="Khan Z."/>
            <person name="Li Z."/>
            <person name="Liu W."/>
            <person name="Liu X."/>
            <person name="Perez L."/>
            <person name="Shen H."/>
            <person name="Wang Q."/>
            <person name="Watt J."/>
            <person name="Xi L."/>
            <person name="Xin Y."/>
            <person name="Zhou J."/>
            <person name="Deng J."/>
            <person name="Jiang H."/>
            <person name="Liu Y."/>
            <person name="Qu J."/>
            <person name="Song X.-Z."/>
            <person name="Zhang L."/>
            <person name="Villasana D."/>
            <person name="Johnson A."/>
            <person name="Liu J."/>
            <person name="Liyanage D."/>
            <person name="Lorensuhewa L."/>
            <person name="Robinson T."/>
            <person name="Song A."/>
            <person name="Song B.-B."/>
            <person name="Dinh H."/>
            <person name="Thornton R."/>
            <person name="Coyle M."/>
            <person name="Francisco L."/>
            <person name="Jackson L."/>
            <person name="Javaid M."/>
            <person name="Korchina V."/>
            <person name="Kovar C."/>
            <person name="Mata R."/>
            <person name="Mathew T."/>
            <person name="Ngo R."/>
            <person name="Nguyen L."/>
            <person name="Nguyen N."/>
            <person name="Okwuonu G."/>
            <person name="Ongeri F."/>
            <person name="Pham C."/>
            <person name="Simmons D."/>
            <person name="Wilczek-Boney K."/>
            <person name="Hale W."/>
            <person name="Jakkamsetti A."/>
            <person name="Pham P."/>
            <person name="Ruth R."/>
            <person name="San Lucas F."/>
            <person name="Warren J."/>
            <person name="Zhang J."/>
            <person name="Zhao Z."/>
            <person name="Zhou C."/>
            <person name="Zhu D."/>
            <person name="Lee S."/>
            <person name="Bess C."/>
            <person name="Blankenburg K."/>
            <person name="Forbes L."/>
            <person name="Fu Q."/>
            <person name="Gubbala S."/>
            <person name="Hirani K."/>
            <person name="Jayaseelan J.C."/>
            <person name="Lara F."/>
            <person name="Munidasa M."/>
            <person name="Palculict T."/>
            <person name="Patil S."/>
            <person name="Pu L.-L."/>
            <person name="Saada N."/>
            <person name="Tang L."/>
            <person name="Weissenberger G."/>
            <person name="Zhu Y."/>
            <person name="Hemphill L."/>
            <person name="Shang Y."/>
            <person name="Youmans B."/>
            <person name="Ayvaz T."/>
            <person name="Ross M."/>
            <person name="Santibanez J."/>
            <person name="Aqrawi P."/>
            <person name="Gross S."/>
            <person name="Joshi V."/>
            <person name="Fowler G."/>
            <person name="Nazareth L."/>
            <person name="Reid J."/>
            <person name="Worley K."/>
            <person name="Petrosino J."/>
            <person name="Highlander S."/>
            <person name="Gibbs R."/>
        </authorList>
    </citation>
    <scope>NUCLEOTIDE SEQUENCE [LARGE SCALE GENOMIC DNA]</scope>
    <source>
        <strain evidence="9 10">DSM 10105</strain>
    </source>
</reference>
<dbReference type="GO" id="GO:0071555">
    <property type="term" value="P:cell wall organization"/>
    <property type="evidence" value="ECO:0007669"/>
    <property type="project" value="UniProtKB-UniRule"/>
</dbReference>
<dbReference type="PROSITE" id="PS52029">
    <property type="entry name" value="LD_TPASE"/>
    <property type="match status" value="1"/>
</dbReference>
<dbReference type="InterPro" id="IPR050979">
    <property type="entry name" value="LD-transpeptidase"/>
</dbReference>
<evidence type="ECO:0000256" key="6">
    <source>
        <dbReference type="PROSITE-ProRule" id="PRU01373"/>
    </source>
</evidence>
<gene>
    <name evidence="9" type="ORF">HMPREF0620_0698</name>
</gene>
<evidence type="ECO:0000256" key="1">
    <source>
        <dbReference type="ARBA" id="ARBA00004752"/>
    </source>
</evidence>
<evidence type="ECO:0000256" key="4">
    <source>
        <dbReference type="ARBA" id="ARBA00022984"/>
    </source>
</evidence>
<dbReference type="Pfam" id="PF03734">
    <property type="entry name" value="YkuD"/>
    <property type="match status" value="1"/>
</dbReference>
<dbReference type="SUPFAM" id="SSF141523">
    <property type="entry name" value="L,D-transpeptidase catalytic domain-like"/>
    <property type="match status" value="1"/>
</dbReference>
<dbReference type="EMBL" id="AEON01000001">
    <property type="protein sequence ID" value="EFT83693.1"/>
    <property type="molecule type" value="Genomic_DNA"/>
</dbReference>
<dbReference type="Proteomes" id="UP000004946">
    <property type="component" value="Chromosome"/>
</dbReference>
<dbReference type="KEGG" id="pdo:PSDT_0926"/>
<dbReference type="GO" id="GO:0005576">
    <property type="term" value="C:extracellular region"/>
    <property type="evidence" value="ECO:0007669"/>
    <property type="project" value="TreeGrafter"/>
</dbReference>
<keyword evidence="7" id="KW-0472">Membrane</keyword>
<dbReference type="GO" id="GO:0016740">
    <property type="term" value="F:transferase activity"/>
    <property type="evidence" value="ECO:0007669"/>
    <property type="project" value="UniProtKB-KW"/>
</dbReference>
<dbReference type="UniPathway" id="UPA00219"/>
<proteinExistence type="predicted"/>
<dbReference type="Gene3D" id="2.40.440.10">
    <property type="entry name" value="L,D-transpeptidase catalytic domain-like"/>
    <property type="match status" value="1"/>
</dbReference>
<keyword evidence="7" id="KW-1133">Transmembrane helix</keyword>
<dbReference type="PATRIC" id="fig|864564.6.peg.1013"/>
<evidence type="ECO:0000259" key="8">
    <source>
        <dbReference type="PROSITE" id="PS52029"/>
    </source>
</evidence>
<dbReference type="eggNOG" id="COG1376">
    <property type="taxonomic scope" value="Bacteria"/>
</dbReference>
<dbReference type="RefSeq" id="WP_006290350.1">
    <property type="nucleotide sequence ID" value="NZ_AP012333.1"/>
</dbReference>
<keyword evidence="10" id="KW-1185">Reference proteome</keyword>
<comment type="pathway">
    <text evidence="1 6">Cell wall biogenesis; peptidoglycan biosynthesis.</text>
</comment>
<accession>E6K1L2</accession>
<evidence type="ECO:0000256" key="2">
    <source>
        <dbReference type="ARBA" id="ARBA00022679"/>
    </source>
</evidence>
<evidence type="ECO:0000256" key="3">
    <source>
        <dbReference type="ARBA" id="ARBA00022960"/>
    </source>
</evidence>
<dbReference type="InterPro" id="IPR005490">
    <property type="entry name" value="LD_TPept_cat_dom"/>
</dbReference>
<protein>
    <submittedName>
        <fullName evidence="9">ErfK/YbiS/YcfS/YnhG</fullName>
    </submittedName>
</protein>